<dbReference type="InterPro" id="IPR001611">
    <property type="entry name" value="Leu-rich_rpt"/>
</dbReference>
<evidence type="ECO:0000256" key="4">
    <source>
        <dbReference type="SAM" id="MobiDB-lite"/>
    </source>
</evidence>
<evidence type="ECO:0000256" key="1">
    <source>
        <dbReference type="ARBA" id="ARBA00022614"/>
    </source>
</evidence>
<proteinExistence type="predicted"/>
<feature type="compositionally biased region" description="Basic and acidic residues" evidence="4">
    <location>
        <begin position="404"/>
        <end position="413"/>
    </location>
</feature>
<dbReference type="SMART" id="SM00365">
    <property type="entry name" value="LRR_SD22"/>
    <property type="match status" value="2"/>
</dbReference>
<feature type="coiled-coil region" evidence="3">
    <location>
        <begin position="582"/>
        <end position="670"/>
    </location>
</feature>
<feature type="coiled-coil region" evidence="3">
    <location>
        <begin position="1962"/>
        <end position="1989"/>
    </location>
</feature>
<keyword evidence="2" id="KW-0677">Repeat</keyword>
<keyword evidence="6" id="KW-1185">Reference proteome</keyword>
<keyword evidence="3" id="KW-0175">Coiled coil</keyword>
<dbReference type="Proteomes" id="UP001162480">
    <property type="component" value="Chromosome 21"/>
</dbReference>
<keyword evidence="1" id="KW-0433">Leucine-rich repeat</keyword>
<dbReference type="InterPro" id="IPR003591">
    <property type="entry name" value="Leu-rich_rpt_typical-subtyp"/>
</dbReference>
<reference evidence="5" key="1">
    <citation type="submission" date="2023-08" db="EMBL/GenBank/DDBJ databases">
        <authorList>
            <person name="Alioto T."/>
            <person name="Alioto T."/>
            <person name="Gomez Garrido J."/>
        </authorList>
    </citation>
    <scope>NUCLEOTIDE SEQUENCE</scope>
</reference>
<gene>
    <name evidence="5" type="ORF">OCTVUL_1B014175</name>
</gene>
<feature type="coiled-coil region" evidence="3">
    <location>
        <begin position="1479"/>
        <end position="1553"/>
    </location>
</feature>
<dbReference type="PANTHER" id="PTHR47357">
    <property type="entry name" value="COP1-INTERACTIVE PROTEIN 1"/>
    <property type="match status" value="1"/>
</dbReference>
<dbReference type="InterPro" id="IPR032675">
    <property type="entry name" value="LRR_dom_sf"/>
</dbReference>
<feature type="region of interest" description="Disordered" evidence="4">
    <location>
        <begin position="1"/>
        <end position="38"/>
    </location>
</feature>
<evidence type="ECO:0000256" key="2">
    <source>
        <dbReference type="ARBA" id="ARBA00022737"/>
    </source>
</evidence>
<feature type="coiled-coil region" evidence="3">
    <location>
        <begin position="1857"/>
        <end position="1937"/>
    </location>
</feature>
<name>A0AA36BRD9_OCTVU</name>
<feature type="coiled-coil region" evidence="3">
    <location>
        <begin position="749"/>
        <end position="921"/>
    </location>
</feature>
<evidence type="ECO:0000256" key="3">
    <source>
        <dbReference type="SAM" id="Coils"/>
    </source>
</evidence>
<feature type="compositionally biased region" description="Polar residues" evidence="4">
    <location>
        <begin position="1027"/>
        <end position="1036"/>
    </location>
</feature>
<dbReference type="Gene3D" id="3.80.10.10">
    <property type="entry name" value="Ribonuclease Inhibitor"/>
    <property type="match status" value="1"/>
</dbReference>
<dbReference type="CDD" id="cd22541">
    <property type="entry name" value="SP5_N"/>
    <property type="match status" value="1"/>
</dbReference>
<dbReference type="PROSITE" id="PS51450">
    <property type="entry name" value="LRR"/>
    <property type="match status" value="3"/>
</dbReference>
<evidence type="ECO:0000313" key="6">
    <source>
        <dbReference type="Proteomes" id="UP001162480"/>
    </source>
</evidence>
<dbReference type="SMART" id="SM00369">
    <property type="entry name" value="LRR_TYP"/>
    <property type="match status" value="3"/>
</dbReference>
<feature type="region of interest" description="Disordered" evidence="4">
    <location>
        <begin position="1016"/>
        <end position="1036"/>
    </location>
</feature>
<feature type="region of interest" description="Disordered" evidence="4">
    <location>
        <begin position="364"/>
        <end position="413"/>
    </location>
</feature>
<dbReference type="GO" id="GO:0005856">
    <property type="term" value="C:cytoskeleton"/>
    <property type="evidence" value="ECO:0007669"/>
    <property type="project" value="TreeGrafter"/>
</dbReference>
<dbReference type="GO" id="GO:0005200">
    <property type="term" value="F:structural constituent of cytoskeleton"/>
    <property type="evidence" value="ECO:0007669"/>
    <property type="project" value="TreeGrafter"/>
</dbReference>
<sequence length="2302" mass="265758">MKKSKGSTSQLPIAKSSNMDPTAVKIPRKSPVSNITRSVEDIPRRVQLSVSGSMDFSSSRTLSPALSQGSTVGVRYLTEELIKKVSKQDNLTLITTLNLTLSKDSGKKIKYIENLDSLKNLQTMNLSGNLIEKIEKLDKLSHLLEINLSFNFIQKIEGLDSLCRLQVLNLTGNQIEHIPQSLGKKLKTLRVFKIAKNNLSSLNELSRLKPLPDLAQLSIADNPLAELPHSRLYVIFHIRTLDILDGQPINAQDRQKAKERFSMEEIIKLEKTIEQQDGKYQKLEEEHSKSIGELKRLEVNFQNERKKTEETLEVNKNVEEELKIKNELLKKKTKELHRACEKHYQLEQELAFYKIDAKFASLGEEPQPDQTLDTDDNEPLLESPYIGKALFTPQQSKNSRKSSGQKEEKQLSSDEKNIAKNILLLQEEQQHLQQQLQQQQHQKTEMDDLLIEKQKLINSASDSLKQLHEELFDTESKVENAQQELQKMTDLVRPHSPNNKIKTTIQQNLADKMKSVNLSRNQAAVLEKEVNKAEISIKNNIADISEIKWQLQNIPPNEPIYKQMCQEIVEKEQQIKEDNECVAETQDALEEQQRISDALEKELQMKEEQEKDLQNQITETELDLKDLKQTIEETERRAQAEIQSIEQQLIAEKENTLVSAKKAILDIEKDRNVQHIMSELEKSKMLNSVLKDKLDENKKKFDRCYNDFILPADLKKKMKSLSHSLKTGKHVIEPEDNKDFVGQIFQDLQKGLQDKMNQMKKELDERKENERKAKEQNRALNEKLKEMNKLLMEKKTHDLKQEDILNAKIASEKKVRDLKEELQKLQKELADAETQLKLAQQQACIQVISQDLNNATRTADDLQKLLDERQKQLQSELENANMSEQMIAGQEEELSHLYNILEQQRDEIGNLNGALDQLYGQNPDARGPSYDAEVNRLRDEVNSLRETLAMQSSYMENMPKFSTGTSTDPHLPQTQPTLPQVNNTQYISDGPGHFNGFQAFPSDNDYQISPSPFNQTAAPQVPPELSPTLQQVSPPTNVYIQPQPVLVNSKDRRMDMAYIPSKQPSNFGSILVQPDHVGSESVQQFTNEAEQYDAPDHPVPEKSTTVHLTPHANRNLDIAPQNPFHADIISSGNSPTWQGVTTKFPSGVVTSSPKNIQPLQTQPILYVASPEKADLRNHTQAGVITQKISSQPVKNSCLLTPGIEEHLIQPENSMYPVNPTGSHYQNYNPLKIVSFKQPFVQSTSESHDTAGSNLTGTLLHRHPIRFTSGSQYREPYRHSVNHQPQQLYTVTNHQPQQLYSEIEQQPQQLYSTTNQRQQLYNSTNYQTQQPQPLYNTSHQPQQVHNTASYQPQQPYTASNHQPQQLHAASSYQPQQIFTTANNEPQKLYSVQAPIHPQAPPDVQTHMHPSGNIQYHTAIPGPPVASSSPVNLHTKDYGRQHGKQFSPIKTVLESNVQPTFPSRTCYHPEHEGIFCNIPDHSNLEHLVDKLQRKLARWKSRFQYQMQREEADTLQKKSKLMYKLKEQLEERRNELEALDLAIERQKRNQEKMMKEERQLMCDHKVAKEELLRLQQASSQNRKRKHIPHNYIETDSSTDSSFEDRESYKKQLKLQDELKCLEKTLFKRQAQLKDADAQLKEYKQNLNEAKLQAEETVRKHDSASSSLHTVRKETRELEERANKAGLQVITESGNLKRIKTEYKEMQQKKSTLEKVLADINVIISEKDMEFRKLDSKIQTSNQRLQLVQRELRVTSKAEREATKSLINSKETLEKTKLEISKLREQGEILALQVKDLNKHVCQKQKELSNIQEDLGRKKSDIDNLLREAQTAVVLKQRELKACHEKLVKLEGCHLELATVTRNKKGELEEVTKELEKQRQAASVLNENINEEKQNLQTAIDQRKIVQANTDALKNQMEQKYAELEKTFKHLSEEKLNLSNLVKETDHHKKELKLLQQSVIEERSCLDKLIVERSNLQEKVSSLSREHNQLVKDHSEFDTKLNEAKTELCNVETTIKEKTSHLNSLRDDIQHEEDHISQCQSKKTMLETELESLQENISERQKELNMIEKSLQDAEIQMSNSKEKSEQINSANIDSQVILDHLTSEIKQQRILRCNQQNQVKVLQKQLEQLTYSFEEKTTEMEKISMINSEAREKLDSVMSEIKEAENQLQELRNKIGIFQKHSTEIKDVEQLKNELKIDVKLLNEQKSSLELHLNELKKDITRQLFLEHQPEKENLGNIIRYNDEEWRREALKEKLIEEQDHVRMQLQQKMNHHFDVLDSTKQQSEGVLNKLKHKLNILQDYIHLI</sequence>
<dbReference type="Pfam" id="PF14580">
    <property type="entry name" value="LRR_9"/>
    <property type="match status" value="1"/>
</dbReference>
<feature type="coiled-coil region" evidence="3">
    <location>
        <begin position="266"/>
        <end position="349"/>
    </location>
</feature>
<feature type="coiled-coil region" evidence="3">
    <location>
        <begin position="1622"/>
        <end position="1660"/>
    </location>
</feature>
<dbReference type="SUPFAM" id="SSF52075">
    <property type="entry name" value="Outer arm dynein light chain 1"/>
    <property type="match status" value="1"/>
</dbReference>
<protein>
    <submittedName>
        <fullName evidence="5">Centriolin-like isoform X2</fullName>
    </submittedName>
</protein>
<feature type="coiled-coil region" evidence="3">
    <location>
        <begin position="1762"/>
        <end position="1824"/>
    </location>
</feature>
<feature type="compositionally biased region" description="Polar residues" evidence="4">
    <location>
        <begin position="1"/>
        <end position="20"/>
    </location>
</feature>
<feature type="coiled-coil region" evidence="3">
    <location>
        <begin position="2018"/>
        <end position="2087"/>
    </location>
</feature>
<organism evidence="5 6">
    <name type="scientific">Octopus vulgaris</name>
    <name type="common">Common octopus</name>
    <dbReference type="NCBI Taxonomy" id="6645"/>
    <lineage>
        <taxon>Eukaryota</taxon>
        <taxon>Metazoa</taxon>
        <taxon>Spiralia</taxon>
        <taxon>Lophotrochozoa</taxon>
        <taxon>Mollusca</taxon>
        <taxon>Cephalopoda</taxon>
        <taxon>Coleoidea</taxon>
        <taxon>Octopodiformes</taxon>
        <taxon>Octopoda</taxon>
        <taxon>Incirrata</taxon>
        <taxon>Octopodidae</taxon>
        <taxon>Octopus</taxon>
    </lineage>
</organism>
<feature type="region of interest" description="Disordered" evidence="4">
    <location>
        <begin position="1327"/>
        <end position="1370"/>
    </location>
</feature>
<feature type="coiled-coil region" evidence="3">
    <location>
        <begin position="422"/>
        <end position="491"/>
    </location>
</feature>
<accession>A0AA36BRD9</accession>
<evidence type="ECO:0000313" key="5">
    <source>
        <dbReference type="EMBL" id="CAI9738507.1"/>
    </source>
</evidence>
<dbReference type="EMBL" id="OX597834">
    <property type="protein sequence ID" value="CAI9738507.1"/>
    <property type="molecule type" value="Genomic_DNA"/>
</dbReference>
<dbReference type="PANTHER" id="PTHR47357:SF1">
    <property type="entry name" value="SPINDLE POLE BODY COMPONENT 110"/>
    <property type="match status" value="1"/>
</dbReference>
<feature type="coiled-coil region" evidence="3">
    <location>
        <begin position="2144"/>
        <end position="2216"/>
    </location>
</feature>